<sequence>MEVREPTTHYHRKKQSSLHSKEPPKTPLCTYNSWESHKLANHRSITKS</sequence>
<protein>
    <submittedName>
        <fullName evidence="2">Uncharacterized protein</fullName>
    </submittedName>
</protein>
<reference evidence="2" key="1">
    <citation type="submission" date="2014-11" db="EMBL/GenBank/DDBJ databases">
        <authorList>
            <person name="Amaro Gonzalez C."/>
        </authorList>
    </citation>
    <scope>NUCLEOTIDE SEQUENCE</scope>
</reference>
<evidence type="ECO:0000256" key="1">
    <source>
        <dbReference type="SAM" id="MobiDB-lite"/>
    </source>
</evidence>
<accession>A0A0E9VI79</accession>
<organism evidence="2">
    <name type="scientific">Anguilla anguilla</name>
    <name type="common">European freshwater eel</name>
    <name type="synonym">Muraena anguilla</name>
    <dbReference type="NCBI Taxonomy" id="7936"/>
    <lineage>
        <taxon>Eukaryota</taxon>
        <taxon>Metazoa</taxon>
        <taxon>Chordata</taxon>
        <taxon>Craniata</taxon>
        <taxon>Vertebrata</taxon>
        <taxon>Euteleostomi</taxon>
        <taxon>Actinopterygii</taxon>
        <taxon>Neopterygii</taxon>
        <taxon>Teleostei</taxon>
        <taxon>Anguilliformes</taxon>
        <taxon>Anguillidae</taxon>
        <taxon>Anguilla</taxon>
    </lineage>
</organism>
<dbReference type="AlphaFoldDB" id="A0A0E9VI79"/>
<reference evidence="2" key="2">
    <citation type="journal article" date="2015" name="Fish Shellfish Immunol.">
        <title>Early steps in the European eel (Anguilla anguilla)-Vibrio vulnificus interaction in the gills: Role of the RtxA13 toxin.</title>
        <authorList>
            <person name="Callol A."/>
            <person name="Pajuelo D."/>
            <person name="Ebbesson L."/>
            <person name="Teles M."/>
            <person name="MacKenzie S."/>
            <person name="Amaro C."/>
        </authorList>
    </citation>
    <scope>NUCLEOTIDE SEQUENCE</scope>
</reference>
<dbReference type="EMBL" id="GBXM01030856">
    <property type="protein sequence ID" value="JAH77721.1"/>
    <property type="molecule type" value="Transcribed_RNA"/>
</dbReference>
<proteinExistence type="predicted"/>
<name>A0A0E9VI79_ANGAN</name>
<evidence type="ECO:0000313" key="2">
    <source>
        <dbReference type="EMBL" id="JAH77721.1"/>
    </source>
</evidence>
<feature type="region of interest" description="Disordered" evidence="1">
    <location>
        <begin position="1"/>
        <end position="31"/>
    </location>
</feature>